<dbReference type="GO" id="GO:0015141">
    <property type="term" value="F:succinate transmembrane transporter activity"/>
    <property type="evidence" value="ECO:0007669"/>
    <property type="project" value="UniProtKB-ARBA"/>
</dbReference>
<evidence type="ECO:0000313" key="8">
    <source>
        <dbReference type="Proteomes" id="UP000178943"/>
    </source>
</evidence>
<comment type="subcellular location">
    <subcellularLocation>
        <location evidence="1">Membrane</location>
        <topology evidence="1">Multi-pass membrane protein</topology>
    </subcellularLocation>
</comment>
<evidence type="ECO:0000256" key="2">
    <source>
        <dbReference type="ARBA" id="ARBA00022448"/>
    </source>
</evidence>
<keyword evidence="2" id="KW-0813">Transport</keyword>
<evidence type="ECO:0000256" key="3">
    <source>
        <dbReference type="ARBA" id="ARBA00022692"/>
    </source>
</evidence>
<evidence type="ECO:0000256" key="1">
    <source>
        <dbReference type="ARBA" id="ARBA00004141"/>
    </source>
</evidence>
<comment type="caution">
    <text evidence="7">The sequence shown here is derived from an EMBL/GenBank/DDBJ whole genome shotgun (WGS) entry which is preliminary data.</text>
</comment>
<keyword evidence="3 6" id="KW-0812">Transmembrane</keyword>
<dbReference type="EMBL" id="MFGW01000232">
    <property type="protein sequence ID" value="OGF58810.1"/>
    <property type="molecule type" value="Genomic_DNA"/>
</dbReference>
<organism evidence="7 8">
    <name type="scientific">Candidatus Fischerbacteria bacterium RBG_13_37_8</name>
    <dbReference type="NCBI Taxonomy" id="1817863"/>
    <lineage>
        <taxon>Bacteria</taxon>
        <taxon>Candidatus Fischeribacteriota</taxon>
    </lineage>
</organism>
<dbReference type="PROSITE" id="PS01271">
    <property type="entry name" value="NA_SULFATE"/>
    <property type="match status" value="1"/>
</dbReference>
<feature type="transmembrane region" description="Helical" evidence="6">
    <location>
        <begin position="44"/>
        <end position="61"/>
    </location>
</feature>
<dbReference type="PANTHER" id="PTHR10283:SF82">
    <property type="entry name" value="SOLUTE CARRIER FAMILY 13 MEMBER 2"/>
    <property type="match status" value="1"/>
</dbReference>
<evidence type="ECO:0000256" key="6">
    <source>
        <dbReference type="SAM" id="Phobius"/>
    </source>
</evidence>
<dbReference type="InterPro" id="IPR001898">
    <property type="entry name" value="SLC13A/DASS"/>
</dbReference>
<feature type="transmembrane region" description="Helical" evidence="6">
    <location>
        <begin position="162"/>
        <end position="182"/>
    </location>
</feature>
<dbReference type="PANTHER" id="PTHR10283">
    <property type="entry name" value="SOLUTE CARRIER FAMILY 13 MEMBER"/>
    <property type="match status" value="1"/>
</dbReference>
<name>A0A1F5V5Y1_9BACT</name>
<proteinExistence type="predicted"/>
<feature type="transmembrane region" description="Helical" evidence="6">
    <location>
        <begin position="118"/>
        <end position="141"/>
    </location>
</feature>
<evidence type="ECO:0000313" key="7">
    <source>
        <dbReference type="EMBL" id="OGF58810.1"/>
    </source>
</evidence>
<evidence type="ECO:0008006" key="9">
    <source>
        <dbReference type="Google" id="ProtNLM"/>
    </source>
</evidence>
<keyword evidence="5 6" id="KW-0472">Membrane</keyword>
<reference evidence="7 8" key="1">
    <citation type="journal article" date="2016" name="Nat. Commun.">
        <title>Thousands of microbial genomes shed light on interconnected biogeochemical processes in an aquifer system.</title>
        <authorList>
            <person name="Anantharaman K."/>
            <person name="Brown C.T."/>
            <person name="Hug L.A."/>
            <person name="Sharon I."/>
            <person name="Castelle C.J."/>
            <person name="Probst A.J."/>
            <person name="Thomas B.C."/>
            <person name="Singh A."/>
            <person name="Wilkins M.J."/>
            <person name="Karaoz U."/>
            <person name="Brodie E.L."/>
            <person name="Williams K.H."/>
            <person name="Hubbard S.S."/>
            <person name="Banfield J.F."/>
        </authorList>
    </citation>
    <scope>NUCLEOTIDE SEQUENCE [LARGE SCALE GENOMIC DNA]</scope>
</reference>
<evidence type="ECO:0000256" key="4">
    <source>
        <dbReference type="ARBA" id="ARBA00022989"/>
    </source>
</evidence>
<protein>
    <recommendedName>
        <fullName evidence="9">Citrate transporter-like domain-containing protein</fullName>
    </recommendedName>
</protein>
<evidence type="ECO:0000256" key="5">
    <source>
        <dbReference type="ARBA" id="ARBA00023136"/>
    </source>
</evidence>
<keyword evidence="4 6" id="KW-1133">Transmembrane helix</keyword>
<dbReference type="GO" id="GO:0005886">
    <property type="term" value="C:plasma membrane"/>
    <property type="evidence" value="ECO:0007669"/>
    <property type="project" value="TreeGrafter"/>
</dbReference>
<dbReference type="STRING" id="1817863.A2Y62_09990"/>
<feature type="transmembrane region" description="Helical" evidence="6">
    <location>
        <begin position="202"/>
        <end position="228"/>
    </location>
</feature>
<feature type="transmembrane region" description="Helical" evidence="6">
    <location>
        <begin position="82"/>
        <end position="98"/>
    </location>
</feature>
<sequence>MSRGEKMILVIFITTAFLWIFRSNIVIGNISIPGWSNLLGLEKYVHDTTAAMVMGILCFILPVDRKQGIRLLDWEQAKKVPWGILLLFGGGFAIAAGFDESGLTQWVGSQLSLFQEVPVFIIIAAIAFTMTFLTEVTSNTASATMMLPILAATAKALHINPLLLMLPATITASCAFMLPIGTPPNAIVFSSDRVSMMQMGKSGFFLNLITVIFVTAFMYFWVILVFGINPGQAPNWMN</sequence>
<dbReference type="Pfam" id="PF00939">
    <property type="entry name" value="Na_sulph_symp"/>
    <property type="match status" value="1"/>
</dbReference>
<accession>A0A1F5V5Y1</accession>
<gene>
    <name evidence="7" type="ORF">A2Y62_09990</name>
</gene>
<dbReference type="AlphaFoldDB" id="A0A1F5V5Y1"/>
<dbReference type="InterPro" id="IPR031312">
    <property type="entry name" value="Na/sul_symport_CS"/>
</dbReference>
<dbReference type="Proteomes" id="UP000178943">
    <property type="component" value="Unassembled WGS sequence"/>
</dbReference>